<dbReference type="InterPro" id="IPR036866">
    <property type="entry name" value="RibonucZ/Hydroxyglut_hydro"/>
</dbReference>
<evidence type="ECO:0000313" key="3">
    <source>
        <dbReference type="EMBL" id="PZR09898.1"/>
    </source>
</evidence>
<keyword evidence="1 3" id="KW-0378">Hydrolase</keyword>
<proteinExistence type="predicted"/>
<dbReference type="InterPro" id="IPR001279">
    <property type="entry name" value="Metallo-B-lactamas"/>
</dbReference>
<dbReference type="InterPro" id="IPR050114">
    <property type="entry name" value="UPF0173_UPF0282_UlaG_hydrolase"/>
</dbReference>
<accession>A0A2W5ULF8</accession>
<evidence type="ECO:0000256" key="1">
    <source>
        <dbReference type="ARBA" id="ARBA00022801"/>
    </source>
</evidence>
<protein>
    <submittedName>
        <fullName evidence="3">MBL fold metallo-hydrolase</fullName>
    </submittedName>
</protein>
<name>A0A2W5ULF8_9BACT</name>
<dbReference type="Gene3D" id="3.60.15.10">
    <property type="entry name" value="Ribonuclease Z/Hydroxyacylglutathione hydrolase-like"/>
    <property type="match status" value="1"/>
</dbReference>
<dbReference type="AlphaFoldDB" id="A0A2W5ULF8"/>
<dbReference type="GO" id="GO:0016787">
    <property type="term" value="F:hydrolase activity"/>
    <property type="evidence" value="ECO:0007669"/>
    <property type="project" value="UniProtKB-KW"/>
</dbReference>
<dbReference type="PANTHER" id="PTHR43546">
    <property type="entry name" value="UPF0173 METAL-DEPENDENT HYDROLASE MJ1163-RELATED"/>
    <property type="match status" value="1"/>
</dbReference>
<dbReference type="Pfam" id="PF12706">
    <property type="entry name" value="Lactamase_B_2"/>
    <property type="match status" value="1"/>
</dbReference>
<evidence type="ECO:0000259" key="2">
    <source>
        <dbReference type="Pfam" id="PF12706"/>
    </source>
</evidence>
<reference evidence="3 4" key="1">
    <citation type="submission" date="2017-08" db="EMBL/GenBank/DDBJ databases">
        <title>Infants hospitalized years apart are colonized by the same room-sourced microbial strains.</title>
        <authorList>
            <person name="Brooks B."/>
            <person name="Olm M.R."/>
            <person name="Firek B.A."/>
            <person name="Baker R."/>
            <person name="Thomas B.C."/>
            <person name="Morowitz M.J."/>
            <person name="Banfield J.F."/>
        </authorList>
    </citation>
    <scope>NUCLEOTIDE SEQUENCE [LARGE SCALE GENOMIC DNA]</scope>
    <source>
        <strain evidence="3">S2_003_000_R2_14</strain>
    </source>
</reference>
<comment type="caution">
    <text evidence="3">The sequence shown here is derived from an EMBL/GenBank/DDBJ whole genome shotgun (WGS) entry which is preliminary data.</text>
</comment>
<feature type="domain" description="Metallo-beta-lactamase" evidence="2">
    <location>
        <begin position="22"/>
        <end position="210"/>
    </location>
</feature>
<dbReference type="PANTHER" id="PTHR43546:SF9">
    <property type="entry name" value="L-ASCORBATE-6-PHOSPHATE LACTONASE ULAG-RELATED"/>
    <property type="match status" value="1"/>
</dbReference>
<organism evidence="3 4">
    <name type="scientific">Archangium gephyra</name>
    <dbReference type="NCBI Taxonomy" id="48"/>
    <lineage>
        <taxon>Bacteria</taxon>
        <taxon>Pseudomonadati</taxon>
        <taxon>Myxococcota</taxon>
        <taxon>Myxococcia</taxon>
        <taxon>Myxococcales</taxon>
        <taxon>Cystobacterineae</taxon>
        <taxon>Archangiaceae</taxon>
        <taxon>Archangium</taxon>
    </lineage>
</organism>
<dbReference type="EMBL" id="QFQP01000019">
    <property type="protein sequence ID" value="PZR09898.1"/>
    <property type="molecule type" value="Genomic_DNA"/>
</dbReference>
<dbReference type="SUPFAM" id="SSF56281">
    <property type="entry name" value="Metallo-hydrolase/oxidoreductase"/>
    <property type="match status" value="1"/>
</dbReference>
<gene>
    <name evidence="3" type="ORF">DI536_21450</name>
</gene>
<sequence length="249" mass="26811">MKIHVTHIGTATVLLEVGPLKILTDPVFGGAKHFHFGAGMTSDHTRGPWVPASEVPPPDLVLLSHDQHADNLDDEGRAVIANCTNVFSTPAASKRMKAVGLRDFESKTVGEVKITAMPARHGPPLTGAITGPCIGFVLEWPGQSNGPLYISGDTVLFDGALEVARRFKIGTAFLHLGAAGYGPLRFTMNADEGAQLGKALGAKTLIPLHYEDWTHFKQPRSEVTPAFERAGLGHRLTWLEPGKRTELEV</sequence>
<dbReference type="Proteomes" id="UP000249061">
    <property type="component" value="Unassembled WGS sequence"/>
</dbReference>
<evidence type="ECO:0000313" key="4">
    <source>
        <dbReference type="Proteomes" id="UP000249061"/>
    </source>
</evidence>